<dbReference type="Gene3D" id="3.40.718.10">
    <property type="entry name" value="Isopropylmalate Dehydrogenase"/>
    <property type="match status" value="1"/>
</dbReference>
<reference evidence="5 6" key="1">
    <citation type="journal article" date="2013" name="J. Mol. Microbiol. Biotechnol.">
        <title>Analysis of the Complete Genomes of Acholeplasma brassicae , A. palmae and A. laidlawii and Their Comparison to the Obligate Parasites from ' Candidatus Phytoplasma'.</title>
        <authorList>
            <person name="Kube M."/>
            <person name="Siewert C."/>
            <person name="Migdoll A.M."/>
            <person name="Duduk B."/>
            <person name="Holz S."/>
            <person name="Rabus R."/>
            <person name="Seemuller E."/>
            <person name="Mitrovic J."/>
            <person name="Muller I."/>
            <person name="Buttner C."/>
            <person name="Reinhardt R."/>
        </authorList>
    </citation>
    <scope>NUCLEOTIDE SEQUENCE [LARGE SCALE GENOMIC DNA]</scope>
    <source>
        <strain evidence="6">0502</strain>
    </source>
</reference>
<dbReference type="InterPro" id="IPR050500">
    <property type="entry name" value="Phos_Acetyltrans/Butyryltrans"/>
</dbReference>
<dbReference type="STRING" id="61635.BN85311920"/>
<evidence type="ECO:0000256" key="2">
    <source>
        <dbReference type="ARBA" id="ARBA00022679"/>
    </source>
</evidence>
<dbReference type="InterPro" id="IPR002505">
    <property type="entry name" value="PTA_PTB"/>
</dbReference>
<keyword evidence="3 5" id="KW-0012">Acyltransferase</keyword>
<accession>U4KS04</accession>
<dbReference type="EC" id="2.3.1.19" evidence="5"/>
<sequence>MQLLENLLSQTNDRPKTVVIPCACDNHVLLAVEMARKNGLIKAILIDDKNKLLHLMSSLSIDPTSYEIIDESDVDFALSISMLVIQNGRADFLMKGLIDTKLILKKVLDKKYGFRKSNRMTHATLVETAFYHKPFLLSDAAMNIDQSFETKIEIIKNGVGLLHKLGINQAKVAVLSAVEKTNEKLESTLIAQQLKELSLNEDFYGAIIEGPLQLDNAINKESATHKQVDNLVAGDADFLVMPNLEAGNIFYKSLMFLSEAKSASVVLGASFPIVVTSRADSSVTKYHSILLASLLCEKKDI</sequence>
<name>U4KS04_9MOLU</name>
<dbReference type="GO" id="GO:0050182">
    <property type="term" value="F:phosphate butyryltransferase activity"/>
    <property type="evidence" value="ECO:0007669"/>
    <property type="project" value="UniProtKB-EC"/>
</dbReference>
<dbReference type="AlphaFoldDB" id="U4KS04"/>
<dbReference type="Pfam" id="PF01515">
    <property type="entry name" value="PTA_PTB"/>
    <property type="match status" value="1"/>
</dbReference>
<dbReference type="PANTHER" id="PTHR43356">
    <property type="entry name" value="PHOSPHATE ACETYLTRANSFERASE"/>
    <property type="match status" value="1"/>
</dbReference>
<dbReference type="RefSeq" id="WP_030005073.1">
    <property type="nucleotide sequence ID" value="NC_022549.1"/>
</dbReference>
<dbReference type="KEGG" id="abra:BN85311920"/>
<feature type="domain" description="Phosphate acetyl/butaryl transferase" evidence="4">
    <location>
        <begin position="79"/>
        <end position="292"/>
    </location>
</feature>
<organism evidence="5 6">
    <name type="scientific">Acholeplasma brassicae</name>
    <dbReference type="NCBI Taxonomy" id="61635"/>
    <lineage>
        <taxon>Bacteria</taxon>
        <taxon>Bacillati</taxon>
        <taxon>Mycoplasmatota</taxon>
        <taxon>Mollicutes</taxon>
        <taxon>Acholeplasmatales</taxon>
        <taxon>Acholeplasmataceae</taxon>
        <taxon>Acholeplasma</taxon>
    </lineage>
</organism>
<keyword evidence="2 5" id="KW-0808">Transferase</keyword>
<evidence type="ECO:0000313" key="6">
    <source>
        <dbReference type="Proteomes" id="UP000032737"/>
    </source>
</evidence>
<evidence type="ECO:0000256" key="3">
    <source>
        <dbReference type="ARBA" id="ARBA00023315"/>
    </source>
</evidence>
<dbReference type="EMBL" id="FO681348">
    <property type="protein sequence ID" value="CCV66213.1"/>
    <property type="molecule type" value="Genomic_DNA"/>
</dbReference>
<gene>
    <name evidence="5" type="ORF">BN85311920</name>
</gene>
<dbReference type="HOGENOM" id="CLU_056531_0_0_14"/>
<dbReference type="PIRSF" id="PIRSF000428">
    <property type="entry name" value="P_Ac_trans"/>
    <property type="match status" value="1"/>
</dbReference>
<keyword evidence="6" id="KW-1185">Reference proteome</keyword>
<evidence type="ECO:0000256" key="1">
    <source>
        <dbReference type="ARBA" id="ARBA00005656"/>
    </source>
</evidence>
<evidence type="ECO:0000313" key="5">
    <source>
        <dbReference type="EMBL" id="CCV66213.1"/>
    </source>
</evidence>
<dbReference type="InterPro" id="IPR012147">
    <property type="entry name" value="P_Ac_Bu_trans"/>
</dbReference>
<comment type="similarity">
    <text evidence="1">Belongs to the phosphate acetyltransferase and butyryltransferase family.</text>
</comment>
<evidence type="ECO:0000259" key="4">
    <source>
        <dbReference type="Pfam" id="PF01515"/>
    </source>
</evidence>
<dbReference type="Proteomes" id="UP000032737">
    <property type="component" value="Chromosome"/>
</dbReference>
<proteinExistence type="inferred from homology"/>
<protein>
    <submittedName>
        <fullName evidence="5">Phosphate butyryltransferase</fullName>
        <ecNumber evidence="5">2.3.1.19</ecNumber>
    </submittedName>
</protein>
<dbReference type="PANTHER" id="PTHR43356:SF2">
    <property type="entry name" value="PHOSPHATE ACETYLTRANSFERASE"/>
    <property type="match status" value="1"/>
</dbReference>
<dbReference type="SUPFAM" id="SSF53659">
    <property type="entry name" value="Isocitrate/Isopropylmalate dehydrogenase-like"/>
    <property type="match status" value="1"/>
</dbReference>